<reference evidence="1 2" key="1">
    <citation type="submission" date="2021-05" db="EMBL/GenBank/DDBJ databases">
        <title>Bacteria Genome sequencing.</title>
        <authorList>
            <person name="Takabe Y."/>
            <person name="Nakajima Y."/>
            <person name="Suzuki S."/>
            <person name="Shiozaki T."/>
        </authorList>
    </citation>
    <scope>NUCLEOTIDE SEQUENCE [LARGE SCALE GENOMIC DNA]</scope>
    <source>
        <strain evidence="1 2">AI_62</strain>
    </source>
</reference>
<evidence type="ECO:0000313" key="1">
    <source>
        <dbReference type="EMBL" id="GIT93508.1"/>
    </source>
</evidence>
<dbReference type="CDD" id="cd12952">
    <property type="entry name" value="MMP_ACEL2062"/>
    <property type="match status" value="1"/>
</dbReference>
<organism evidence="1 2">
    <name type="scientific">Jannaschia pagri</name>
    <dbReference type="NCBI Taxonomy" id="2829797"/>
    <lineage>
        <taxon>Bacteria</taxon>
        <taxon>Pseudomonadati</taxon>
        <taxon>Pseudomonadota</taxon>
        <taxon>Alphaproteobacteria</taxon>
        <taxon>Rhodobacterales</taxon>
        <taxon>Roseobacteraceae</taxon>
        <taxon>Jannaschia</taxon>
    </lineage>
</organism>
<proteinExistence type="predicted"/>
<protein>
    <submittedName>
        <fullName evidence="1">Neutral zinc metallopeptidase</fullName>
    </submittedName>
</protein>
<dbReference type="EMBL" id="BPFH01000001">
    <property type="protein sequence ID" value="GIT93508.1"/>
    <property type="molecule type" value="Genomic_DNA"/>
</dbReference>
<gene>
    <name evidence="1" type="ORF">JANAI62_01310</name>
</gene>
<dbReference type="Pfam" id="PF06262">
    <property type="entry name" value="Zincin_1"/>
    <property type="match status" value="1"/>
</dbReference>
<comment type="caution">
    <text evidence="1">The sequence shown here is derived from an EMBL/GenBank/DDBJ whole genome shotgun (WGS) entry which is preliminary data.</text>
</comment>
<dbReference type="Proteomes" id="UP000786693">
    <property type="component" value="Unassembled WGS sequence"/>
</dbReference>
<dbReference type="Gene3D" id="3.30.2010.20">
    <property type="match status" value="1"/>
</dbReference>
<dbReference type="InterPro" id="IPR038555">
    <property type="entry name" value="Zincin_1_sf"/>
</dbReference>
<keyword evidence="2" id="KW-1185">Reference proteome</keyword>
<evidence type="ECO:0000313" key="2">
    <source>
        <dbReference type="Proteomes" id="UP000786693"/>
    </source>
</evidence>
<dbReference type="SUPFAM" id="SSF55486">
    <property type="entry name" value="Metalloproteases ('zincins'), catalytic domain"/>
    <property type="match status" value="1"/>
</dbReference>
<sequence>MMADGIAPTESVLLAWAEETRSHFPEPFQSLAAEVLLSVTDWPDDEMLDDMEIENAYDLTGVYEGVALTERSVDQPESPSRITLFRRPILDEWAARGDVALRDLVAHVTVHEFAHHFGWSDADIARIDRWWE</sequence>
<name>A0ABQ4NGG0_9RHOB</name>
<dbReference type="InterPro" id="IPR010428">
    <property type="entry name" value="Zincin_1"/>
</dbReference>
<accession>A0ABQ4NGG0</accession>